<dbReference type="EMBL" id="JAUTXU010000015">
    <property type="protein sequence ID" value="KAK3721986.1"/>
    <property type="molecule type" value="Genomic_DNA"/>
</dbReference>
<evidence type="ECO:0000313" key="1">
    <source>
        <dbReference type="EMBL" id="KAK3721986.1"/>
    </source>
</evidence>
<reference evidence="1" key="1">
    <citation type="submission" date="2023-07" db="EMBL/GenBank/DDBJ databases">
        <title>Black Yeasts Isolated from many extreme environments.</title>
        <authorList>
            <person name="Coleine C."/>
            <person name="Stajich J.E."/>
            <person name="Selbmann L."/>
        </authorList>
    </citation>
    <scope>NUCLEOTIDE SEQUENCE</scope>
    <source>
        <strain evidence="1">CCFEE 5714</strain>
    </source>
</reference>
<dbReference type="Proteomes" id="UP001281147">
    <property type="component" value="Unassembled WGS sequence"/>
</dbReference>
<comment type="caution">
    <text evidence="1">The sequence shown here is derived from an EMBL/GenBank/DDBJ whole genome shotgun (WGS) entry which is preliminary data.</text>
</comment>
<accession>A0ACC3NS85</accession>
<sequence>MGQTKSSSLEFLNRVRFSRNQGYNNHAAGEAHDGEQGEVAVNLEEVLFLYPSSMPGSPEQLREKFIKSILRTKSRAQRQAVIAIGLLPISAFLFVVCPVPGIVETNAVWAFASVYGAKTSRSMSKRLTRTARSDTEKNADTLHLTFTPSPRLAILEKYLAARCHKCAADLFPSPGEHPTESEVLEAIGWSPSLRDGEGRDSKDEQWEISEVKNDLRSVLGKGSKEWAKWCRLYEKRPGKAIKK</sequence>
<gene>
    <name evidence="1" type="ORF">LTR37_002802</name>
</gene>
<proteinExistence type="predicted"/>
<evidence type="ECO:0000313" key="2">
    <source>
        <dbReference type="Proteomes" id="UP001281147"/>
    </source>
</evidence>
<name>A0ACC3NS85_9PEZI</name>
<keyword evidence="2" id="KW-1185">Reference proteome</keyword>
<protein>
    <submittedName>
        <fullName evidence="1">Uncharacterized protein</fullName>
    </submittedName>
</protein>
<organism evidence="1 2">
    <name type="scientific">Vermiconidia calcicola</name>
    <dbReference type="NCBI Taxonomy" id="1690605"/>
    <lineage>
        <taxon>Eukaryota</taxon>
        <taxon>Fungi</taxon>
        <taxon>Dikarya</taxon>
        <taxon>Ascomycota</taxon>
        <taxon>Pezizomycotina</taxon>
        <taxon>Dothideomycetes</taxon>
        <taxon>Dothideomycetidae</taxon>
        <taxon>Mycosphaerellales</taxon>
        <taxon>Extremaceae</taxon>
        <taxon>Vermiconidia</taxon>
    </lineage>
</organism>